<sequence length="242" mass="26821">MGVVLIQPAFAGKELIGAENADVDRRARVEKLWRFACPTTTGLDDPLINPVMDSKFSSLGCAKILVVVAGADFFKDRGWFYYEKLGSSGWKGEVEIMETEGEDHIFHLKKPNCEKAKDIVTRVRISRSSYILCGNVKDYNVELHAKWFQGAQEKTPLQTKNRYHSRCGDRSNTNLPSSTPGASICPSPTSQLQTQNQGEADNNTHDEQNPNGISPDSGEWNGSEPASVQRPYLDINISVSVE</sequence>
<reference evidence="1 2" key="1">
    <citation type="journal article" date="2021" name="Hortic Res">
        <title>High-quality reference genome and annotation aids understanding of berry development for evergreen blueberry (Vaccinium darrowii).</title>
        <authorList>
            <person name="Yu J."/>
            <person name="Hulse-Kemp A.M."/>
            <person name="Babiker E."/>
            <person name="Staton M."/>
        </authorList>
    </citation>
    <scope>NUCLEOTIDE SEQUENCE [LARGE SCALE GENOMIC DNA]</scope>
    <source>
        <strain evidence="2">cv. NJ 8807/NJ 8810</strain>
        <tissue evidence="1">Young leaf</tissue>
    </source>
</reference>
<evidence type="ECO:0000313" key="1">
    <source>
        <dbReference type="EMBL" id="KAH7832946.1"/>
    </source>
</evidence>
<proteinExistence type="predicted"/>
<keyword evidence="2" id="KW-1185">Reference proteome</keyword>
<dbReference type="Proteomes" id="UP000828048">
    <property type="component" value="Chromosome 2"/>
</dbReference>
<dbReference type="EMBL" id="CM037152">
    <property type="protein sequence ID" value="KAH7832946.1"/>
    <property type="molecule type" value="Genomic_DNA"/>
</dbReference>
<protein>
    <submittedName>
        <fullName evidence="1">Uncharacterized protein</fullName>
    </submittedName>
</protein>
<gene>
    <name evidence="1" type="ORF">Vadar_001674</name>
</gene>
<comment type="caution">
    <text evidence="1">The sequence shown here is derived from an EMBL/GenBank/DDBJ whole genome shotgun (WGS) entry which is preliminary data.</text>
</comment>
<evidence type="ECO:0000313" key="2">
    <source>
        <dbReference type="Proteomes" id="UP000828048"/>
    </source>
</evidence>
<accession>A0ACB7WX46</accession>
<name>A0ACB7WX46_9ERIC</name>
<organism evidence="1 2">
    <name type="scientific">Vaccinium darrowii</name>
    <dbReference type="NCBI Taxonomy" id="229202"/>
    <lineage>
        <taxon>Eukaryota</taxon>
        <taxon>Viridiplantae</taxon>
        <taxon>Streptophyta</taxon>
        <taxon>Embryophyta</taxon>
        <taxon>Tracheophyta</taxon>
        <taxon>Spermatophyta</taxon>
        <taxon>Magnoliopsida</taxon>
        <taxon>eudicotyledons</taxon>
        <taxon>Gunneridae</taxon>
        <taxon>Pentapetalae</taxon>
        <taxon>asterids</taxon>
        <taxon>Ericales</taxon>
        <taxon>Ericaceae</taxon>
        <taxon>Vaccinioideae</taxon>
        <taxon>Vaccinieae</taxon>
        <taxon>Vaccinium</taxon>
    </lineage>
</organism>